<proteinExistence type="predicted"/>
<organism evidence="1">
    <name type="scientific">Ranid herpesvirus 3</name>
    <dbReference type="NCBI Taxonomy" id="1987509"/>
    <lineage>
        <taxon>Viruses</taxon>
        <taxon>Duplodnaviria</taxon>
        <taxon>Heunggongvirae</taxon>
        <taxon>Peploviricota</taxon>
        <taxon>Herviviricetes</taxon>
        <taxon>Herpesvirales</taxon>
        <taxon>Alloherpesviridae</taxon>
        <taxon>Batravirus</taxon>
        <taxon>Batravirus ranidallo3</taxon>
    </lineage>
</organism>
<evidence type="ECO:0000313" key="1">
    <source>
        <dbReference type="EMBL" id="ARR28855.1"/>
    </source>
</evidence>
<evidence type="ECO:0000313" key="2">
    <source>
        <dbReference type="Proteomes" id="UP000203507"/>
    </source>
</evidence>
<dbReference type="EMBL" id="KX832224">
    <property type="protein sequence ID" value="ARR28855.1"/>
    <property type="molecule type" value="Genomic_DNA"/>
</dbReference>
<sequence>MGLSNGKELDVTSNRGPSLDNYTIDQTIVPRQLCLGEWLIDPHTIADYKDDRYTQYYCSLKDLNVEPDDIANVKWLVDHEDVSHLTDRSLKDTIVMSIWKDTYYVKPLSLIRLEVTRLNGDIASTFRIEQCTMPYASHFHIYKHTCLPLVILAADIKGWQSNVHAITFLINGKTCHHNSILEGEGYGTRYYTEHGFDVSNETLPLEEKFFDLFDYKKCVESARINPNMKVLELEIIVYSCGDTTMHWKAFVEVDMSYLLTNNKT</sequence>
<reference evidence="1" key="1">
    <citation type="journal article" date="2017" name="Vet. Pathol.">
        <title>Ranid Herpesvirus 3 and Proliferative Dermatitis in Free-Ranging Wild Common Frogs (Rana Temporaria).</title>
        <authorList>
            <person name="Origgi F.C."/>
            <person name="Schmidt B.R."/>
            <person name="Lohmann P."/>
            <person name="Otten P."/>
            <person name="Akdesir E."/>
            <person name="Gaschen V."/>
            <person name="Aguilar-Bultet L."/>
            <person name="Wahli T."/>
            <person name="Sattler U."/>
            <person name="Stoffel M.H."/>
        </authorList>
    </citation>
    <scope>NUCLEOTIDE SEQUENCE [LARGE SCALE GENOMIC DNA]</scope>
    <source>
        <strain evidence="1">FO1_2015</strain>
    </source>
</reference>
<dbReference type="GeneID" id="32878189"/>
<protein>
    <submittedName>
        <fullName evidence="1">Uncharacterized protein</fullName>
    </submittedName>
</protein>
<accession>A0A1X9T5C7</accession>
<keyword evidence="2" id="KW-1185">Reference proteome</keyword>
<dbReference type="RefSeq" id="YP_009362364.1">
    <property type="nucleotide sequence ID" value="NC_034618.1"/>
</dbReference>
<dbReference type="Proteomes" id="UP000203507">
    <property type="component" value="Segment"/>
</dbReference>
<name>A0A1X9T5C7_9VIRU</name>
<dbReference type="KEGG" id="vg:32878189"/>